<dbReference type="InterPro" id="IPR039425">
    <property type="entry name" value="RNA_pol_sigma-70-like"/>
</dbReference>
<dbReference type="SUPFAM" id="SSF88946">
    <property type="entry name" value="Sigma2 domain of RNA polymerase sigma factors"/>
    <property type="match status" value="1"/>
</dbReference>
<dbReference type="GO" id="GO:0003677">
    <property type="term" value="F:DNA binding"/>
    <property type="evidence" value="ECO:0007669"/>
    <property type="project" value="InterPro"/>
</dbReference>
<dbReference type="InterPro" id="IPR013325">
    <property type="entry name" value="RNA_pol_sigma_r2"/>
</dbReference>
<dbReference type="GO" id="GO:0016987">
    <property type="term" value="F:sigma factor activity"/>
    <property type="evidence" value="ECO:0007669"/>
    <property type="project" value="UniProtKB-KW"/>
</dbReference>
<sequence length="206" mass="24664">MHLVVNQPKEIFIVDYSSQTDAEIWNDFKKGEELAFSYIYYKFFNDLYYYGIKITNSEEIVQDSIQELFASIWKNKDQLGHVHSIKFYLLKSLRRGIIRHLERDKKQYLRLSIFGSRQPDIAFSEEEITIQEEASSEKKQHISNLLNTLSKRQKEVIYLKYYENLEFDEIAELMVLNYQSVINHVHKAFKKLRKDQDFARLYIAGK</sequence>
<dbReference type="InterPro" id="IPR036388">
    <property type="entry name" value="WH-like_DNA-bd_sf"/>
</dbReference>
<dbReference type="AlphaFoldDB" id="A0A2T2YHH4"/>
<name>A0A2T2YHH4_9BACT</name>
<dbReference type="Proteomes" id="UP000240357">
    <property type="component" value="Unassembled WGS sequence"/>
</dbReference>
<keyword evidence="2" id="KW-0805">Transcription regulation</keyword>
<dbReference type="NCBIfam" id="TIGR02937">
    <property type="entry name" value="sigma70-ECF"/>
    <property type="match status" value="1"/>
</dbReference>
<dbReference type="CDD" id="cd06171">
    <property type="entry name" value="Sigma70_r4"/>
    <property type="match status" value="1"/>
</dbReference>
<evidence type="ECO:0000256" key="1">
    <source>
        <dbReference type="ARBA" id="ARBA00010641"/>
    </source>
</evidence>
<organism evidence="6 7">
    <name type="scientific">Adhaeribacter arboris</name>
    <dbReference type="NCBI Taxonomy" id="2072846"/>
    <lineage>
        <taxon>Bacteria</taxon>
        <taxon>Pseudomonadati</taxon>
        <taxon>Bacteroidota</taxon>
        <taxon>Cytophagia</taxon>
        <taxon>Cytophagales</taxon>
        <taxon>Hymenobacteraceae</taxon>
        <taxon>Adhaeribacter</taxon>
    </lineage>
</organism>
<accession>A0A2T2YHH4</accession>
<evidence type="ECO:0000313" key="6">
    <source>
        <dbReference type="EMBL" id="PSR54950.1"/>
    </source>
</evidence>
<evidence type="ECO:0000256" key="2">
    <source>
        <dbReference type="ARBA" id="ARBA00023015"/>
    </source>
</evidence>
<keyword evidence="7" id="KW-1185">Reference proteome</keyword>
<feature type="domain" description="RNA polymerase sigma factor 70 region 4 type 2" evidence="5">
    <location>
        <begin position="142"/>
        <end position="192"/>
    </location>
</feature>
<dbReference type="InterPro" id="IPR013324">
    <property type="entry name" value="RNA_pol_sigma_r3/r4-like"/>
</dbReference>
<protein>
    <recommendedName>
        <fullName evidence="5">RNA polymerase sigma factor 70 region 4 type 2 domain-containing protein</fullName>
    </recommendedName>
</protein>
<keyword evidence="3" id="KW-0731">Sigma factor</keyword>
<dbReference type="PANTHER" id="PTHR43133">
    <property type="entry name" value="RNA POLYMERASE ECF-TYPE SIGMA FACTO"/>
    <property type="match status" value="1"/>
</dbReference>
<dbReference type="InterPro" id="IPR013249">
    <property type="entry name" value="RNA_pol_sigma70_r4_t2"/>
</dbReference>
<dbReference type="SUPFAM" id="SSF88659">
    <property type="entry name" value="Sigma3 and sigma4 domains of RNA polymerase sigma factors"/>
    <property type="match status" value="1"/>
</dbReference>
<dbReference type="PANTHER" id="PTHR43133:SF46">
    <property type="entry name" value="RNA POLYMERASE SIGMA-70 FACTOR ECF SUBFAMILY"/>
    <property type="match status" value="1"/>
</dbReference>
<dbReference type="Gene3D" id="1.10.1740.10">
    <property type="match status" value="1"/>
</dbReference>
<dbReference type="Gene3D" id="1.10.10.10">
    <property type="entry name" value="Winged helix-like DNA-binding domain superfamily/Winged helix DNA-binding domain"/>
    <property type="match status" value="1"/>
</dbReference>
<dbReference type="EMBL" id="PYFT01000001">
    <property type="protein sequence ID" value="PSR54950.1"/>
    <property type="molecule type" value="Genomic_DNA"/>
</dbReference>
<dbReference type="InterPro" id="IPR014284">
    <property type="entry name" value="RNA_pol_sigma-70_dom"/>
</dbReference>
<comment type="similarity">
    <text evidence="1">Belongs to the sigma-70 factor family. ECF subfamily.</text>
</comment>
<evidence type="ECO:0000259" key="5">
    <source>
        <dbReference type="Pfam" id="PF08281"/>
    </source>
</evidence>
<dbReference type="GO" id="GO:0006352">
    <property type="term" value="P:DNA-templated transcription initiation"/>
    <property type="evidence" value="ECO:0007669"/>
    <property type="project" value="InterPro"/>
</dbReference>
<gene>
    <name evidence="6" type="ORF">AHMF7605_16280</name>
</gene>
<dbReference type="Pfam" id="PF08281">
    <property type="entry name" value="Sigma70_r4_2"/>
    <property type="match status" value="1"/>
</dbReference>
<evidence type="ECO:0000256" key="3">
    <source>
        <dbReference type="ARBA" id="ARBA00023082"/>
    </source>
</evidence>
<reference evidence="6 7" key="1">
    <citation type="submission" date="2018-03" db="EMBL/GenBank/DDBJ databases">
        <title>Adhaeribacter sp. HMF7605 Genome sequencing and assembly.</title>
        <authorList>
            <person name="Kang H."/>
            <person name="Kang J."/>
            <person name="Cha I."/>
            <person name="Kim H."/>
            <person name="Joh K."/>
        </authorList>
    </citation>
    <scope>NUCLEOTIDE SEQUENCE [LARGE SCALE GENOMIC DNA]</scope>
    <source>
        <strain evidence="6 7">HMF7605</strain>
    </source>
</reference>
<keyword evidence="4" id="KW-0804">Transcription</keyword>
<evidence type="ECO:0000256" key="4">
    <source>
        <dbReference type="ARBA" id="ARBA00023163"/>
    </source>
</evidence>
<proteinExistence type="inferred from homology"/>
<comment type="caution">
    <text evidence="6">The sequence shown here is derived from an EMBL/GenBank/DDBJ whole genome shotgun (WGS) entry which is preliminary data.</text>
</comment>
<evidence type="ECO:0000313" key="7">
    <source>
        <dbReference type="Proteomes" id="UP000240357"/>
    </source>
</evidence>